<organism evidence="4 5">
    <name type="scientific">Pelagibacterium flavum</name>
    <dbReference type="NCBI Taxonomy" id="2984530"/>
    <lineage>
        <taxon>Bacteria</taxon>
        <taxon>Pseudomonadati</taxon>
        <taxon>Pseudomonadota</taxon>
        <taxon>Alphaproteobacteria</taxon>
        <taxon>Hyphomicrobiales</taxon>
        <taxon>Devosiaceae</taxon>
        <taxon>Pelagibacterium</taxon>
    </lineage>
</organism>
<evidence type="ECO:0000259" key="3">
    <source>
        <dbReference type="PROSITE" id="PS51186"/>
    </source>
</evidence>
<reference evidence="4" key="1">
    <citation type="submission" date="2022-10" db="EMBL/GenBank/DDBJ databases">
        <title>YIM 151497 complete genome.</title>
        <authorList>
            <person name="Chen X."/>
        </authorList>
    </citation>
    <scope>NUCLEOTIDE SEQUENCE</scope>
    <source>
        <strain evidence="4">YIM 151497</strain>
    </source>
</reference>
<keyword evidence="5" id="KW-1185">Reference proteome</keyword>
<dbReference type="RefSeq" id="WP_264227224.1">
    <property type="nucleotide sequence ID" value="NZ_CP107716.1"/>
</dbReference>
<evidence type="ECO:0000256" key="2">
    <source>
        <dbReference type="ARBA" id="ARBA00023315"/>
    </source>
</evidence>
<evidence type="ECO:0000313" key="4">
    <source>
        <dbReference type="EMBL" id="UYQ73665.1"/>
    </source>
</evidence>
<name>A0ABY6IWV6_9HYPH</name>
<dbReference type="InterPro" id="IPR016181">
    <property type="entry name" value="Acyl_CoA_acyltransferase"/>
</dbReference>
<dbReference type="PANTHER" id="PTHR10545">
    <property type="entry name" value="DIAMINE N-ACETYLTRANSFERASE"/>
    <property type="match status" value="1"/>
</dbReference>
<keyword evidence="2" id="KW-0012">Acyltransferase</keyword>
<sequence>MSLFIRRAEPNDAALVHGFVVKLAEYEKLSHEVEATVEQIGAHLFGEDPKVFCEIAELDGEPVGFALWFYTFSTFQGRHGIWLEDLFVDPVARGKGVGKALLAHLARRCVDEGLGRFEWWVLDWNEPAIEFYKSQGAVMQDEWTVCRVGGADLIALGKL</sequence>
<feature type="domain" description="N-acetyltransferase" evidence="3">
    <location>
        <begin position="3"/>
        <end position="159"/>
    </location>
</feature>
<dbReference type="Proteomes" id="UP001163882">
    <property type="component" value="Chromosome"/>
</dbReference>
<keyword evidence="1" id="KW-0808">Transferase</keyword>
<proteinExistence type="predicted"/>
<evidence type="ECO:0000256" key="1">
    <source>
        <dbReference type="ARBA" id="ARBA00022679"/>
    </source>
</evidence>
<dbReference type="PANTHER" id="PTHR10545:SF29">
    <property type="entry name" value="GH14572P-RELATED"/>
    <property type="match status" value="1"/>
</dbReference>
<protein>
    <submittedName>
        <fullName evidence="4">GNAT family N-acetyltransferase</fullName>
    </submittedName>
</protein>
<evidence type="ECO:0000313" key="5">
    <source>
        <dbReference type="Proteomes" id="UP001163882"/>
    </source>
</evidence>
<dbReference type="EMBL" id="CP107716">
    <property type="protein sequence ID" value="UYQ73665.1"/>
    <property type="molecule type" value="Genomic_DNA"/>
</dbReference>
<dbReference type="Gene3D" id="3.40.630.30">
    <property type="match status" value="1"/>
</dbReference>
<accession>A0ABY6IWV6</accession>
<dbReference type="PROSITE" id="PS51186">
    <property type="entry name" value="GNAT"/>
    <property type="match status" value="1"/>
</dbReference>
<dbReference type="InterPro" id="IPR000182">
    <property type="entry name" value="GNAT_dom"/>
</dbReference>
<gene>
    <name evidence="4" type="ORF">OF122_07900</name>
</gene>
<dbReference type="InterPro" id="IPR051016">
    <property type="entry name" value="Diverse_Substrate_AcTransf"/>
</dbReference>
<dbReference type="CDD" id="cd04301">
    <property type="entry name" value="NAT_SF"/>
    <property type="match status" value="1"/>
</dbReference>
<dbReference type="Pfam" id="PF00583">
    <property type="entry name" value="Acetyltransf_1"/>
    <property type="match status" value="1"/>
</dbReference>
<dbReference type="SUPFAM" id="SSF55729">
    <property type="entry name" value="Acyl-CoA N-acyltransferases (Nat)"/>
    <property type="match status" value="1"/>
</dbReference>